<comment type="caution">
    <text evidence="2">The sequence shown here is derived from an EMBL/GenBank/DDBJ whole genome shotgun (WGS) entry which is preliminary data.</text>
</comment>
<organism evidence="2 3">
    <name type="scientific">Phocaeicola vulgatus str. 3975 RP4</name>
    <dbReference type="NCBI Taxonomy" id="1339352"/>
    <lineage>
        <taxon>Bacteria</taxon>
        <taxon>Pseudomonadati</taxon>
        <taxon>Bacteroidota</taxon>
        <taxon>Bacteroidia</taxon>
        <taxon>Bacteroidales</taxon>
        <taxon>Bacteroidaceae</taxon>
        <taxon>Phocaeicola</taxon>
    </lineage>
</organism>
<evidence type="ECO:0008006" key="4">
    <source>
        <dbReference type="Google" id="ProtNLM"/>
    </source>
</evidence>
<protein>
    <recommendedName>
        <fullName evidence="4">DUF4270 domain-containing protein</fullName>
    </recommendedName>
</protein>
<dbReference type="RefSeq" id="WP_016270391.1">
    <property type="nucleotide sequence ID" value="NZ_JNHM01000148.1"/>
</dbReference>
<feature type="chain" id="PRO_5001666342" description="DUF4270 domain-containing protein" evidence="1">
    <location>
        <begin position="19"/>
        <end position="476"/>
    </location>
</feature>
<name>A0A069SC19_PHOVU</name>
<dbReference type="Pfam" id="PF14092">
    <property type="entry name" value="DUF4270"/>
    <property type="match status" value="1"/>
</dbReference>
<evidence type="ECO:0000313" key="3">
    <source>
        <dbReference type="Proteomes" id="UP000027661"/>
    </source>
</evidence>
<dbReference type="PROSITE" id="PS51257">
    <property type="entry name" value="PROKAR_LIPOPROTEIN"/>
    <property type="match status" value="1"/>
</dbReference>
<proteinExistence type="predicted"/>
<evidence type="ECO:0000313" key="2">
    <source>
        <dbReference type="EMBL" id="KDS45068.1"/>
    </source>
</evidence>
<dbReference type="InterPro" id="IPR025366">
    <property type="entry name" value="DUF4270"/>
</dbReference>
<reference evidence="2 3" key="1">
    <citation type="submission" date="2014-04" db="EMBL/GenBank/DDBJ databases">
        <authorList>
            <person name="Sears C."/>
            <person name="Carroll K."/>
            <person name="Sack B.R."/>
            <person name="Qadri F."/>
            <person name="Myers L.L."/>
            <person name="Chung G.-T."/>
            <person name="Escheverria P."/>
            <person name="Fraser C.M."/>
            <person name="Sadzewicz L."/>
            <person name="Shefchek K.A."/>
            <person name="Tallon L."/>
            <person name="Das S.P."/>
            <person name="Daugherty S."/>
            <person name="Mongodin E.F."/>
        </authorList>
    </citation>
    <scope>NUCLEOTIDE SEQUENCE [LARGE SCALE GENOMIC DNA]</scope>
    <source>
        <strain evidence="2 3">3975 RP4</strain>
    </source>
</reference>
<dbReference type="EMBL" id="JNHM01000148">
    <property type="protein sequence ID" value="KDS45068.1"/>
    <property type="molecule type" value="Genomic_DNA"/>
</dbReference>
<keyword evidence="1" id="KW-0732">Signal</keyword>
<dbReference type="AlphaFoldDB" id="A0A069SC19"/>
<dbReference type="PATRIC" id="fig|1339352.3.peg.3813"/>
<accession>A0A069SC19</accession>
<gene>
    <name evidence="2" type="ORF">M099_4062</name>
</gene>
<dbReference type="Proteomes" id="UP000027661">
    <property type="component" value="Unassembled WGS sequence"/>
</dbReference>
<evidence type="ECO:0000256" key="1">
    <source>
        <dbReference type="SAM" id="SignalP"/>
    </source>
</evidence>
<feature type="signal peptide" evidence="1">
    <location>
        <begin position="1"/>
        <end position="18"/>
    </location>
</feature>
<sequence>MKIKYLCALLLAALIYSCDDSTTGIGTDLIPGGDKIPANTDSYEFTTKSLLADSVYARTSTAYLGRYTDEQFGEFTADFIAQFTCMDNFKFEEELTKVIGVNISLQYGSFFGDSLNAMRLQVDTLDKVIPEKELSTFYTSVDPKDYYNEKGKPIAVKAYSAVGPSTSKDETTTTSSGVKQRTIIQTIKLPNSLGDHIFNKYKENKEYFKTPESFIKNVLKGVYIRCTHGDGTILYIDGLSLNLNFEALIESSSGKRDSLVYKSYFFGATKEVIQANHFSNGNRLEELAQDPDHTYLKSPAGIFTEATFPIAEIYNEHKRDTLNGVNVSFTRYNEKESKYKMGIPQYVLMVRKKDMFSFFEENKIIDNKTSFLSSYSSSNNTYTFTNIAPLITYCIEERKKGITAAGGDPEKEEDGKEWDAKNPDWNRVVIIPVKAVSNSNNEIVEISNSLGMESAMLKGGTNPENKLKMQIFYTTF</sequence>